<comment type="similarity">
    <text evidence="6">Belongs to the peptidase S8 family.</text>
</comment>
<dbReference type="InterPro" id="IPR006558">
    <property type="entry name" value="LamG-like"/>
</dbReference>
<gene>
    <name evidence="9" type="ORF">E1292_46035</name>
</gene>
<sequence length="1381" mass="142158">MSSRGVAVMMAAILALGALVVPASAVWAGPGPSATERMDAAVRLTAGVDTPEPGAGGKVLPLETDGQGRVLVYATGTETEAARMAVEAVGGVVSDTSGDQVRAAVPPGKLKELASRPGLVEVRRPERPVPLDTTSEGVAPSGARAWHGASPARLGAGVKVGILDVGFGGLAAAQQAGELPADVTVDNGRCAPEGQSTHGTAVAEVVHDMAPEAKLYLACVTDSMSFDDAARWLKGQGAQVVNVSIGFPGTGRGSGVVTENGSDPATMVAWLRGQGVVVVAAAGNEAEQHVHGTMGDTNGNGWLNFPGGGENQGFTVRETGAPITIELRWDAWPRTNTDYDVYVMDQLGVPSDNFGRLPVAVANRPQQETPGGLHPVETVTIENTEAGTAYWIYVKVKKGTPPNTRLDLTIHGRAQGVAIRSPGGSIAEPASSPYAIAVGAITPAGAAANGDVEPHSGRGPTIDGRIKPDVIGFTGVSTYTGGPANPGSRQGTSIAAAHVTGAAALYKGVRPGLDPAELEALLLDSSTRPGRSNTFGSGVLNVGQIRDLAPPSGSAFTPLPTYRRLLDTRDPASRHPAPLARGETVALGVPDLPADATAVMIDVTAVDPTADTELEFFSDTPVGIPSLAADARRLTTALVTVTLHPQDKTIKVKNSSATTHVVIDVYGWYSSQSSAFTYFPKTSPYRLLDTRTWGTAAPRLDPDEEQTLQVRGVAGVPGTATAVLVDVKATDVTGTANLELYAKTARGKVTLSAMPGETLQTLTLVPLADDGTIRIRNGSGQAHAVVDLIGWYATGGGGARYVPLRYAQPLFDSKLGDNTAPLEFGTADKRAFQVKLRPRVPSNATAVMLEVAQTRRRLAAATSAAVWCAECGWAGHTDVSSTTYEQADAGDDDAAPLSVVRRVTNTAVVALGASGILSAHNAQGDDTPNPILAGVHISAGLTGYFVGGQSHGSAPLPSPTGHWKLDDGTGTTAADSSGNGRSATVQSSATWIGGRSGGAIMLNGTSGYAATAGSVLRTDQSFTVSSWVFLNRRGDWFTALAQAGQQQSAFYLQYSRQSDAWRLVAPSADTAGSSTYVAADAATQAATGEWTHLAGVYDSAARRLKLYVNGALAGQATGTIWNAGGPFMIGAAKSGGQMSNHFPGGVDDVRAYDRPLSDSEVRELHRTSPPVLYDHWKFDEGSGTVARSSGGRETSATLKGGASWDTAGVSGAAVRLNGTSAFVETPARGIVSTDSFTVTAWAKPISDVNGGCRIVLSQDGATMSGYALKHCAGGWQFGKVSPTNLAAGSAARGPSATLNRWTHLTGVYDAGARTLRLYVDGSVVATADGVTLDNALGAFAVGRGKLSSGAAGFFAGAIDEVRVFAGVLSDNDIRALGTTAR</sequence>
<feature type="domain" description="LamG-like jellyroll fold" evidence="8">
    <location>
        <begin position="1234"/>
        <end position="1371"/>
    </location>
</feature>
<evidence type="ECO:0000256" key="2">
    <source>
        <dbReference type="ARBA" id="ARBA00022729"/>
    </source>
</evidence>
<dbReference type="SUPFAM" id="SSF49899">
    <property type="entry name" value="Concanavalin A-like lectins/glucanases"/>
    <property type="match status" value="2"/>
</dbReference>
<name>A0A4R4UAF1_9ACTN</name>
<keyword evidence="10" id="KW-1185">Reference proteome</keyword>
<keyword evidence="3 6" id="KW-0378">Hydrolase</keyword>
<dbReference type="Gene3D" id="3.40.50.200">
    <property type="entry name" value="Peptidase S8/S53 domain"/>
    <property type="match status" value="2"/>
</dbReference>
<dbReference type="PROSITE" id="PS51892">
    <property type="entry name" value="SUBTILASE"/>
    <property type="match status" value="1"/>
</dbReference>
<proteinExistence type="inferred from homology"/>
<dbReference type="Proteomes" id="UP000295258">
    <property type="component" value="Unassembled WGS sequence"/>
</dbReference>
<evidence type="ECO:0000313" key="10">
    <source>
        <dbReference type="Proteomes" id="UP000295258"/>
    </source>
</evidence>
<evidence type="ECO:0000256" key="6">
    <source>
        <dbReference type="PROSITE-ProRule" id="PRU01240"/>
    </source>
</evidence>
<dbReference type="SMART" id="SM00560">
    <property type="entry name" value="LamGL"/>
    <property type="match status" value="2"/>
</dbReference>
<dbReference type="GO" id="GO:0004252">
    <property type="term" value="F:serine-type endopeptidase activity"/>
    <property type="evidence" value="ECO:0007669"/>
    <property type="project" value="UniProtKB-UniRule"/>
</dbReference>
<feature type="region of interest" description="Disordered" evidence="7">
    <location>
        <begin position="952"/>
        <end position="988"/>
    </location>
</feature>
<dbReference type="InterPro" id="IPR015500">
    <property type="entry name" value="Peptidase_S8_subtilisin-rel"/>
</dbReference>
<evidence type="ECO:0000256" key="3">
    <source>
        <dbReference type="ARBA" id="ARBA00022801"/>
    </source>
</evidence>
<evidence type="ECO:0000256" key="7">
    <source>
        <dbReference type="SAM" id="MobiDB-lite"/>
    </source>
</evidence>
<dbReference type="PANTHER" id="PTHR46943:SF1">
    <property type="entry name" value="PENTRAXIN-RELATED PROTEIN PTX3"/>
    <property type="match status" value="1"/>
</dbReference>
<dbReference type="InterPro" id="IPR000209">
    <property type="entry name" value="Peptidase_S8/S53_dom"/>
</dbReference>
<dbReference type="EMBL" id="SMKO01000256">
    <property type="protein sequence ID" value="TDC88120.1"/>
    <property type="molecule type" value="Genomic_DNA"/>
</dbReference>
<evidence type="ECO:0000256" key="4">
    <source>
        <dbReference type="ARBA" id="ARBA00022825"/>
    </source>
</evidence>
<comment type="caution">
    <text evidence="9">The sequence shown here is derived from an EMBL/GenBank/DDBJ whole genome shotgun (WGS) entry which is preliminary data.</text>
</comment>
<feature type="active site" description="Charge relay system" evidence="6">
    <location>
        <position position="493"/>
    </location>
</feature>
<feature type="active site" description="Charge relay system" evidence="6">
    <location>
        <position position="198"/>
    </location>
</feature>
<reference evidence="9 10" key="1">
    <citation type="submission" date="2019-03" db="EMBL/GenBank/DDBJ databases">
        <title>Draft genome sequences of novel Actinobacteria.</title>
        <authorList>
            <person name="Sahin N."/>
            <person name="Ay H."/>
            <person name="Saygin H."/>
        </authorList>
    </citation>
    <scope>NUCLEOTIDE SEQUENCE [LARGE SCALE GENOMIC DNA]</scope>
    <source>
        <strain evidence="9 10">KC310</strain>
    </source>
</reference>
<evidence type="ECO:0000256" key="5">
    <source>
        <dbReference type="ARBA" id="ARBA00023157"/>
    </source>
</evidence>
<dbReference type="GO" id="GO:0006508">
    <property type="term" value="P:proteolysis"/>
    <property type="evidence" value="ECO:0007669"/>
    <property type="project" value="UniProtKB-KW"/>
</dbReference>
<keyword evidence="1 6" id="KW-0645">Protease</keyword>
<dbReference type="SUPFAM" id="SSF52743">
    <property type="entry name" value="Subtilisin-like"/>
    <property type="match status" value="1"/>
</dbReference>
<keyword evidence="2" id="KW-0732">Signal</keyword>
<dbReference type="Gene3D" id="2.60.120.200">
    <property type="match status" value="2"/>
</dbReference>
<feature type="domain" description="LamG-like jellyroll fold" evidence="8">
    <location>
        <begin position="1020"/>
        <end position="1159"/>
    </location>
</feature>
<feature type="active site" description="Charge relay system" evidence="6">
    <location>
        <position position="164"/>
    </location>
</feature>
<dbReference type="InterPro" id="IPR036852">
    <property type="entry name" value="Peptidase_S8/S53_dom_sf"/>
</dbReference>
<dbReference type="PANTHER" id="PTHR46943">
    <property type="entry name" value="PENTRAXIN-RELATED PROTEIN PTX3"/>
    <property type="match status" value="1"/>
</dbReference>
<dbReference type="Pfam" id="PF13385">
    <property type="entry name" value="Laminin_G_3"/>
    <property type="match status" value="2"/>
</dbReference>
<accession>A0A4R4UAF1</accession>
<keyword evidence="4 6" id="KW-0720">Serine protease</keyword>
<keyword evidence="5" id="KW-1015">Disulfide bond</keyword>
<dbReference type="GO" id="GO:0006955">
    <property type="term" value="P:immune response"/>
    <property type="evidence" value="ECO:0007669"/>
    <property type="project" value="InterPro"/>
</dbReference>
<dbReference type="PRINTS" id="PR00723">
    <property type="entry name" value="SUBTILISIN"/>
</dbReference>
<dbReference type="RefSeq" id="WP_132606115.1">
    <property type="nucleotide sequence ID" value="NZ_SMKO01000256.1"/>
</dbReference>
<evidence type="ECO:0000313" key="9">
    <source>
        <dbReference type="EMBL" id="TDC88120.1"/>
    </source>
</evidence>
<dbReference type="InterPro" id="IPR013320">
    <property type="entry name" value="ConA-like_dom_sf"/>
</dbReference>
<organism evidence="9 10">
    <name type="scientific">Nonomuraea deserti</name>
    <dbReference type="NCBI Taxonomy" id="1848322"/>
    <lineage>
        <taxon>Bacteria</taxon>
        <taxon>Bacillati</taxon>
        <taxon>Actinomycetota</taxon>
        <taxon>Actinomycetes</taxon>
        <taxon>Streptosporangiales</taxon>
        <taxon>Streptosporangiaceae</taxon>
        <taxon>Nonomuraea</taxon>
    </lineage>
</organism>
<feature type="compositionally biased region" description="Polar residues" evidence="7">
    <location>
        <begin position="969"/>
        <end position="988"/>
    </location>
</feature>
<dbReference type="InterPro" id="IPR042837">
    <property type="entry name" value="PTX3"/>
</dbReference>
<evidence type="ECO:0000259" key="8">
    <source>
        <dbReference type="SMART" id="SM00560"/>
    </source>
</evidence>
<protein>
    <recommendedName>
        <fullName evidence="8">LamG-like jellyroll fold domain-containing protein</fullName>
    </recommendedName>
</protein>
<dbReference type="Pfam" id="PF00082">
    <property type="entry name" value="Peptidase_S8"/>
    <property type="match status" value="2"/>
</dbReference>
<evidence type="ECO:0000256" key="1">
    <source>
        <dbReference type="ARBA" id="ARBA00022670"/>
    </source>
</evidence>